<dbReference type="AlphaFoldDB" id="A0A8J6T8C5"/>
<name>A0A8J6T8C5_9DELT</name>
<evidence type="ECO:0000313" key="3">
    <source>
        <dbReference type="EMBL" id="MBC8177636.1"/>
    </source>
</evidence>
<evidence type="ECO:0000259" key="2">
    <source>
        <dbReference type="Pfam" id="PF12728"/>
    </source>
</evidence>
<feature type="compositionally biased region" description="Basic and acidic residues" evidence="1">
    <location>
        <begin position="56"/>
        <end position="66"/>
    </location>
</feature>
<evidence type="ECO:0000256" key="1">
    <source>
        <dbReference type="SAM" id="MobiDB-lite"/>
    </source>
</evidence>
<dbReference type="InterPro" id="IPR009061">
    <property type="entry name" value="DNA-bd_dom_put_sf"/>
</dbReference>
<evidence type="ECO:0000313" key="4">
    <source>
        <dbReference type="Proteomes" id="UP000650524"/>
    </source>
</evidence>
<dbReference type="InterPro" id="IPR041657">
    <property type="entry name" value="HTH_17"/>
</dbReference>
<dbReference type="EMBL" id="JACNJD010000222">
    <property type="protein sequence ID" value="MBC8177636.1"/>
    <property type="molecule type" value="Genomic_DNA"/>
</dbReference>
<protein>
    <submittedName>
        <fullName evidence="3">Helix-turn-helix domain-containing protein</fullName>
    </submittedName>
</protein>
<accession>A0A8J6T8C5</accession>
<dbReference type="Pfam" id="PF12728">
    <property type="entry name" value="HTH_17"/>
    <property type="match status" value="1"/>
</dbReference>
<gene>
    <name evidence="3" type="ORF">H8E19_09545</name>
</gene>
<proteinExistence type="predicted"/>
<feature type="region of interest" description="Disordered" evidence="1">
    <location>
        <begin position="47"/>
        <end position="99"/>
    </location>
</feature>
<organism evidence="3 4">
    <name type="scientific">Candidatus Desulfacyla euxinica</name>
    <dbReference type="NCBI Taxonomy" id="2841693"/>
    <lineage>
        <taxon>Bacteria</taxon>
        <taxon>Deltaproteobacteria</taxon>
        <taxon>Candidatus Desulfacyla</taxon>
    </lineage>
</organism>
<feature type="domain" description="Helix-turn-helix" evidence="2">
    <location>
        <begin position="115"/>
        <end position="158"/>
    </location>
</feature>
<reference evidence="3 4" key="1">
    <citation type="submission" date="2020-08" db="EMBL/GenBank/DDBJ databases">
        <title>Bridging the membrane lipid divide: bacteria of the FCB group superphylum have the potential to synthesize archaeal ether lipids.</title>
        <authorList>
            <person name="Villanueva L."/>
            <person name="Von Meijenfeldt F.A.B."/>
            <person name="Westbye A.B."/>
            <person name="Yadav S."/>
            <person name="Hopmans E.C."/>
            <person name="Dutilh B.E."/>
            <person name="Sinninghe Damste J.S."/>
        </authorList>
    </citation>
    <scope>NUCLEOTIDE SEQUENCE [LARGE SCALE GENOMIC DNA]</scope>
    <source>
        <strain evidence="3">NIOZ-UU27</strain>
    </source>
</reference>
<comment type="caution">
    <text evidence="3">The sequence shown here is derived from an EMBL/GenBank/DDBJ whole genome shotgun (WGS) entry which is preliminary data.</text>
</comment>
<dbReference type="Proteomes" id="UP000650524">
    <property type="component" value="Unassembled WGS sequence"/>
</dbReference>
<sequence>MFYTPEDVENEYDVQTKTLANWRANLIGPDCIKWKGRILYHSQEIEEWFETQNPDPKPDEESKPESETQPEPENEPELSKGAKPHTEAKTDTKPDKYSEAAKELLENRLLIPQDLEREYGISTKTLANWRSQGKGPPYFKLGNAVRYRGGEVNKWIAGSKVKIYKKKGLDLTA</sequence>
<dbReference type="SUPFAM" id="SSF46955">
    <property type="entry name" value="Putative DNA-binding domain"/>
    <property type="match status" value="1"/>
</dbReference>
<feature type="compositionally biased region" description="Basic and acidic residues" evidence="1">
    <location>
        <begin position="77"/>
        <end position="99"/>
    </location>
</feature>